<dbReference type="FunFam" id="3.20.20.140:FF:000047">
    <property type="entry name" value="PHP domain-containing protein"/>
    <property type="match status" value="1"/>
</dbReference>
<dbReference type="Pfam" id="PF02811">
    <property type="entry name" value="PHP"/>
    <property type="match status" value="1"/>
</dbReference>
<reference evidence="2" key="1">
    <citation type="submission" date="2024-05" db="EMBL/GenBank/DDBJ databases">
        <authorList>
            <person name="Cai S.Y."/>
            <person name="Jin L.M."/>
            <person name="Li H.R."/>
        </authorList>
    </citation>
    <scope>NUCLEOTIDE SEQUENCE</scope>
    <source>
        <strain evidence="2">A5-74</strain>
    </source>
</reference>
<sequence length="341" mass="37437">MDPIEALRRVSYLMDRGRLDSRRSEAFLKAATALEALDPQELRTRIDNRTITYVPGIGPSTASVIEQAAAGRVPDRIVELEEQTRVPLGDGAELRQQLRGDCHSHTVASDGGADIATMASSARALGHEFLVITDHSPRLTVAHGLTRDRLEAQLDEIAALNEHFAPFRILTGIEVDINIDGTVDQDDDLLARLDVVVASVHSKLRMESRAMTRRMIAAVSNPLVDVLGHCTGRRVEPMALGPRVIRPQSEFDADAVFTACTESGTAVEINCRPERQDPPDDLLTRAVELGCLFSIDTDSHAPGQLEFLNYGADRAVQHGVTPERIVTTWPMDSLLEWSHSE</sequence>
<dbReference type="InterPro" id="IPR016195">
    <property type="entry name" value="Pol/histidinol_Pase-like"/>
</dbReference>
<evidence type="ECO:0000313" key="2">
    <source>
        <dbReference type="EMBL" id="XCG65631.1"/>
    </source>
</evidence>
<dbReference type="GO" id="GO:0042578">
    <property type="term" value="F:phosphoric ester hydrolase activity"/>
    <property type="evidence" value="ECO:0007669"/>
    <property type="project" value="TreeGrafter"/>
</dbReference>
<proteinExistence type="predicted"/>
<dbReference type="GO" id="GO:0008270">
    <property type="term" value="F:zinc ion binding"/>
    <property type="evidence" value="ECO:0007669"/>
    <property type="project" value="TreeGrafter"/>
</dbReference>
<feature type="domain" description="Polymerase/histidinol phosphatase N-terminal" evidence="1">
    <location>
        <begin position="100"/>
        <end position="179"/>
    </location>
</feature>
<dbReference type="InterPro" id="IPR027421">
    <property type="entry name" value="DNA_pol_lamdba_lyase_dom_sf"/>
</dbReference>
<accession>A0AAU8DW59</accession>
<dbReference type="NCBIfam" id="NF005928">
    <property type="entry name" value="PRK07945.1"/>
    <property type="match status" value="1"/>
</dbReference>
<dbReference type="SUPFAM" id="SSF47802">
    <property type="entry name" value="DNA polymerase beta, N-terminal domain-like"/>
    <property type="match status" value="1"/>
</dbReference>
<dbReference type="PANTHER" id="PTHR36928">
    <property type="entry name" value="PHOSPHATASE YCDX-RELATED"/>
    <property type="match status" value="1"/>
</dbReference>
<dbReference type="EMBL" id="CP159218">
    <property type="protein sequence ID" value="XCG65631.1"/>
    <property type="molecule type" value="Genomic_DNA"/>
</dbReference>
<dbReference type="InterPro" id="IPR017078">
    <property type="entry name" value="UCP036978_PHPhdr"/>
</dbReference>
<gene>
    <name evidence="2" type="ORF">ABLG96_10315</name>
</gene>
<dbReference type="AlphaFoldDB" id="A0AAU8DW59"/>
<dbReference type="RefSeq" id="WP_353651236.1">
    <property type="nucleotide sequence ID" value="NZ_CP159218.1"/>
</dbReference>
<dbReference type="Gene3D" id="3.20.20.140">
    <property type="entry name" value="Metal-dependent hydrolases"/>
    <property type="match status" value="1"/>
</dbReference>
<dbReference type="InterPro" id="IPR004013">
    <property type="entry name" value="PHP_dom"/>
</dbReference>
<dbReference type="InterPro" id="IPR050243">
    <property type="entry name" value="PHP_phosphatase"/>
</dbReference>
<dbReference type="PIRSF" id="PIRSF036978">
    <property type="entry name" value="UCP036978_PHPhdr"/>
    <property type="match status" value="1"/>
</dbReference>
<protein>
    <submittedName>
        <fullName evidence="2">PHP domain-containing protein</fullName>
    </submittedName>
</protein>
<dbReference type="InterPro" id="IPR047967">
    <property type="entry name" value="PolX_PHP"/>
</dbReference>
<evidence type="ECO:0000259" key="1">
    <source>
        <dbReference type="SMART" id="SM00481"/>
    </source>
</evidence>
<dbReference type="InterPro" id="IPR003141">
    <property type="entry name" value="Pol/His_phosphatase_N"/>
</dbReference>
<dbReference type="CDD" id="cd07436">
    <property type="entry name" value="PHP_PolX"/>
    <property type="match status" value="1"/>
</dbReference>
<dbReference type="SMART" id="SM00481">
    <property type="entry name" value="POLIIIAc"/>
    <property type="match status" value="1"/>
</dbReference>
<dbReference type="GO" id="GO:0005829">
    <property type="term" value="C:cytosol"/>
    <property type="evidence" value="ECO:0007669"/>
    <property type="project" value="TreeGrafter"/>
</dbReference>
<organism evidence="2">
    <name type="scientific">Nakamurella sp. A5-74</name>
    <dbReference type="NCBI Taxonomy" id="3158264"/>
    <lineage>
        <taxon>Bacteria</taxon>
        <taxon>Bacillati</taxon>
        <taxon>Actinomycetota</taxon>
        <taxon>Actinomycetes</taxon>
        <taxon>Nakamurellales</taxon>
        <taxon>Nakamurellaceae</taxon>
        <taxon>Nakamurella</taxon>
    </lineage>
</organism>
<dbReference type="SUPFAM" id="SSF89550">
    <property type="entry name" value="PHP domain-like"/>
    <property type="match status" value="1"/>
</dbReference>
<name>A0AAU8DW59_9ACTN</name>
<dbReference type="Gene3D" id="1.10.150.110">
    <property type="entry name" value="DNA polymerase beta, N-terminal domain-like"/>
    <property type="match status" value="1"/>
</dbReference>
<dbReference type="PANTHER" id="PTHR36928:SF1">
    <property type="entry name" value="PHOSPHATASE YCDX-RELATED"/>
    <property type="match status" value="1"/>
</dbReference>